<accession>A0A5J4K8V2</accession>
<name>A0A5J4K8V2_9CHLR</name>
<reference evidence="1 2" key="1">
    <citation type="journal article" date="2019" name="Int. J. Syst. Evol. Microbiol.">
        <title>Thermogemmatispora aurantia sp. nov. and Thermogemmatispora argillosa sp. nov., within the class Ktedonobacteria, and emended description of the genus Thermogemmatispora.</title>
        <authorList>
            <person name="Zheng Y."/>
            <person name="Wang C.M."/>
            <person name="Sakai Y."/>
            <person name="Abe K."/>
            <person name="Yokota A."/>
            <person name="Yabe S."/>
        </authorList>
    </citation>
    <scope>NUCLEOTIDE SEQUENCE [LARGE SCALE GENOMIC DNA]</scope>
    <source>
        <strain evidence="1 2">A1-2</strain>
    </source>
</reference>
<dbReference type="AlphaFoldDB" id="A0A5J4K8V2"/>
<dbReference type="RefSeq" id="WP_151728617.1">
    <property type="nucleotide sequence ID" value="NZ_BKZV01000003.1"/>
</dbReference>
<proteinExistence type="predicted"/>
<keyword evidence="2" id="KW-1185">Reference proteome</keyword>
<organism evidence="1 2">
    <name type="scientific">Thermogemmatispora aurantia</name>
    <dbReference type="NCBI Taxonomy" id="2045279"/>
    <lineage>
        <taxon>Bacteria</taxon>
        <taxon>Bacillati</taxon>
        <taxon>Chloroflexota</taxon>
        <taxon>Ktedonobacteria</taxon>
        <taxon>Thermogemmatisporales</taxon>
        <taxon>Thermogemmatisporaceae</taxon>
        <taxon>Thermogemmatispora</taxon>
    </lineage>
</organism>
<sequence length="319" mass="36133">MRELTLHFMQRFYGEGIWPLLKTYGIDSPPFEFEEEEETRSQLAALFFVAGTRRLSGLSQSIEVVVASPCIDHAEAEPRRLAATVIADLVHGAAISRLLSVPLVSFIGTGQEIRLVPRGAERAAGWHRVAERVLSVFETLELPTGSRCFVSHDEVVWAVLSETVERDRTRLPTVALNGLYHLRDGSAFPAGSPFRYYYEYYRYNLACYRQPVLEHLLGRPLRGMLVVENVQQVKAVALARRLNGQWPTEHLVTVPAPGRAGDERATRAAAQDRLTIDELPSCCEMGEGGEDWGREHRAFWEKICHSWQELSRGSFRRER</sequence>
<gene>
    <name evidence="1" type="ORF">KTAU_25620</name>
</gene>
<evidence type="ECO:0000313" key="2">
    <source>
        <dbReference type="Proteomes" id="UP000334820"/>
    </source>
</evidence>
<protein>
    <submittedName>
        <fullName evidence="1">Uncharacterized protein</fullName>
    </submittedName>
</protein>
<comment type="caution">
    <text evidence="1">The sequence shown here is derived from an EMBL/GenBank/DDBJ whole genome shotgun (WGS) entry which is preliminary data.</text>
</comment>
<dbReference type="Proteomes" id="UP000334820">
    <property type="component" value="Unassembled WGS sequence"/>
</dbReference>
<evidence type="ECO:0000313" key="1">
    <source>
        <dbReference type="EMBL" id="GER83925.1"/>
    </source>
</evidence>
<dbReference type="EMBL" id="BKZV01000003">
    <property type="protein sequence ID" value="GER83925.1"/>
    <property type="molecule type" value="Genomic_DNA"/>
</dbReference>